<organism evidence="3 4">
    <name type="scientific">Sphaerisporangium rhizosphaerae</name>
    <dbReference type="NCBI Taxonomy" id="2269375"/>
    <lineage>
        <taxon>Bacteria</taxon>
        <taxon>Bacillati</taxon>
        <taxon>Actinomycetota</taxon>
        <taxon>Actinomycetes</taxon>
        <taxon>Streptosporangiales</taxon>
        <taxon>Streptosporangiaceae</taxon>
        <taxon>Sphaerisporangium</taxon>
    </lineage>
</organism>
<keyword evidence="2" id="KW-0472">Membrane</keyword>
<feature type="region of interest" description="Disordered" evidence="1">
    <location>
        <begin position="139"/>
        <end position="167"/>
    </location>
</feature>
<sequence>MGLLVAVGPFLVVCRVLLAIPVVGAQPVGAVAATVRAVRLARGDHLTTVAHMGMVAVVSAPAWLPSWTTRSLFAGGPAVVAGSVAAVVLETLLAPLQVVLLACCYTHLCRRAGVPVSGRCRCQRPSRWCPSGWCPSGGVASPRPAGRPRDGAGGIAAGGALRCSPPR</sequence>
<evidence type="ECO:0000313" key="3">
    <source>
        <dbReference type="EMBL" id="MFC7380636.1"/>
    </source>
</evidence>
<reference evidence="4" key="1">
    <citation type="journal article" date="2019" name="Int. J. Syst. Evol. Microbiol.">
        <title>The Global Catalogue of Microorganisms (GCM) 10K type strain sequencing project: providing services to taxonomists for standard genome sequencing and annotation.</title>
        <authorList>
            <consortium name="The Broad Institute Genomics Platform"/>
            <consortium name="The Broad Institute Genome Sequencing Center for Infectious Disease"/>
            <person name="Wu L."/>
            <person name="Ma J."/>
        </authorList>
    </citation>
    <scope>NUCLEOTIDE SEQUENCE [LARGE SCALE GENOMIC DNA]</scope>
    <source>
        <strain evidence="4">CECT 7649</strain>
    </source>
</reference>
<keyword evidence="4" id="KW-1185">Reference proteome</keyword>
<evidence type="ECO:0000256" key="1">
    <source>
        <dbReference type="SAM" id="MobiDB-lite"/>
    </source>
</evidence>
<evidence type="ECO:0000256" key="2">
    <source>
        <dbReference type="SAM" id="Phobius"/>
    </source>
</evidence>
<dbReference type="EMBL" id="JBHTCG010000001">
    <property type="protein sequence ID" value="MFC7380636.1"/>
    <property type="molecule type" value="Genomic_DNA"/>
</dbReference>
<proteinExistence type="predicted"/>
<comment type="caution">
    <text evidence="3">The sequence shown here is derived from an EMBL/GenBank/DDBJ whole genome shotgun (WGS) entry which is preliminary data.</text>
</comment>
<accession>A0ABW2NT56</accession>
<feature type="transmembrane region" description="Helical" evidence="2">
    <location>
        <begin position="78"/>
        <end position="102"/>
    </location>
</feature>
<keyword evidence="2" id="KW-0812">Transmembrane</keyword>
<feature type="transmembrane region" description="Helical" evidence="2">
    <location>
        <begin position="48"/>
        <end position="66"/>
    </location>
</feature>
<name>A0ABW2NT56_9ACTN</name>
<gene>
    <name evidence="3" type="ORF">ACFQSB_00380</name>
</gene>
<evidence type="ECO:0000313" key="4">
    <source>
        <dbReference type="Proteomes" id="UP001596496"/>
    </source>
</evidence>
<dbReference type="Proteomes" id="UP001596496">
    <property type="component" value="Unassembled WGS sequence"/>
</dbReference>
<protein>
    <recommendedName>
        <fullName evidence="5">ComEC/Rec2-related protein domain-containing protein</fullName>
    </recommendedName>
</protein>
<dbReference type="RefSeq" id="WP_380823668.1">
    <property type="nucleotide sequence ID" value="NZ_JBHTCG010000001.1"/>
</dbReference>
<evidence type="ECO:0008006" key="5">
    <source>
        <dbReference type="Google" id="ProtNLM"/>
    </source>
</evidence>
<keyword evidence="2" id="KW-1133">Transmembrane helix</keyword>